<dbReference type="AlphaFoldDB" id="A0A9P8ADS7"/>
<protein>
    <submittedName>
        <fullName evidence="1">Uncharacterized protein</fullName>
    </submittedName>
</protein>
<sequence>MPPLVVGDTIDSFWSFDATGGTCISKDICDYLGLPFQLEVERWTAEDSSRSTMSLVTSDIPSTRSYNPYSNQFEHKVLPLYPFGFRLFPPYPPSWIDPQK</sequence>
<dbReference type="GeneID" id="66069131"/>
<accession>A0A9P8ADS7</accession>
<proteinExistence type="predicted"/>
<organism evidence="1 2">
    <name type="scientific">Marasmius oreades</name>
    <name type="common">fairy-ring Marasmius</name>
    <dbReference type="NCBI Taxonomy" id="181124"/>
    <lineage>
        <taxon>Eukaryota</taxon>
        <taxon>Fungi</taxon>
        <taxon>Dikarya</taxon>
        <taxon>Basidiomycota</taxon>
        <taxon>Agaricomycotina</taxon>
        <taxon>Agaricomycetes</taxon>
        <taxon>Agaricomycetidae</taxon>
        <taxon>Agaricales</taxon>
        <taxon>Marasmiineae</taxon>
        <taxon>Marasmiaceae</taxon>
        <taxon>Marasmius</taxon>
    </lineage>
</organism>
<dbReference type="RefSeq" id="XP_043014551.1">
    <property type="nucleotide sequence ID" value="XM_043145852.1"/>
</dbReference>
<reference evidence="1" key="1">
    <citation type="journal article" date="2021" name="Genome Biol. Evol.">
        <title>The assembled and annotated genome of the fairy-ring fungus Marasmius oreades.</title>
        <authorList>
            <person name="Hiltunen M."/>
            <person name="Ament-Velasquez S.L."/>
            <person name="Johannesson H."/>
        </authorList>
    </citation>
    <scope>NUCLEOTIDE SEQUENCE</scope>
    <source>
        <strain evidence="1">03SP1</strain>
    </source>
</reference>
<dbReference type="KEGG" id="more:E1B28_000055"/>
<keyword evidence="2" id="KW-1185">Reference proteome</keyword>
<gene>
    <name evidence="1" type="ORF">E1B28_000055</name>
</gene>
<dbReference type="EMBL" id="CM032181">
    <property type="protein sequence ID" value="KAG7098081.1"/>
    <property type="molecule type" value="Genomic_DNA"/>
</dbReference>
<name>A0A9P8ADS7_9AGAR</name>
<dbReference type="Proteomes" id="UP001049176">
    <property type="component" value="Chromosome 1"/>
</dbReference>
<dbReference type="OrthoDB" id="3020102at2759"/>
<comment type="caution">
    <text evidence="1">The sequence shown here is derived from an EMBL/GenBank/DDBJ whole genome shotgun (WGS) entry which is preliminary data.</text>
</comment>
<evidence type="ECO:0000313" key="2">
    <source>
        <dbReference type="Proteomes" id="UP001049176"/>
    </source>
</evidence>
<evidence type="ECO:0000313" key="1">
    <source>
        <dbReference type="EMBL" id="KAG7098081.1"/>
    </source>
</evidence>